<dbReference type="AlphaFoldDB" id="A0A840WCJ4"/>
<organism evidence="3 4">
    <name type="scientific">Nocardiopsis metallicus</name>
    <dbReference type="NCBI Taxonomy" id="179819"/>
    <lineage>
        <taxon>Bacteria</taxon>
        <taxon>Bacillati</taxon>
        <taxon>Actinomycetota</taxon>
        <taxon>Actinomycetes</taxon>
        <taxon>Streptosporangiales</taxon>
        <taxon>Nocardiopsidaceae</taxon>
        <taxon>Nocardiopsis</taxon>
    </lineage>
</organism>
<comment type="caution">
    <text evidence="3">The sequence shown here is derived from an EMBL/GenBank/DDBJ whole genome shotgun (WGS) entry which is preliminary data.</text>
</comment>
<gene>
    <name evidence="3" type="ORF">HNR07_005877</name>
</gene>
<dbReference type="EMBL" id="JACHDO010000001">
    <property type="protein sequence ID" value="MBB5494740.1"/>
    <property type="molecule type" value="Genomic_DNA"/>
</dbReference>
<evidence type="ECO:0000313" key="3">
    <source>
        <dbReference type="EMBL" id="MBB5494740.1"/>
    </source>
</evidence>
<accession>A0A840WCJ4</accession>
<dbReference type="SMART" id="SM00470">
    <property type="entry name" value="ParB"/>
    <property type="match status" value="1"/>
</dbReference>
<sequence>MSTDDTTVLGGISALMSSPRLRQRRMDSIPLRGPSAPTTLVQGRQPGDTTTPTELSDLISSISTVGVLQPVLAEEIPAEEGPPRLQLVTGERRLRACRWGAANLSDNPHFDALPAIICPGPLSESERRTWQIVENLAREPLRPGEQAAALMWHRCAVLTAKLLHSGKPVPAEVDALQDPVQRWEALERIRGGDITAAAPWTEVLNRLGLQLSPRKARELVSAFKALPASLSEEMDEEKVRLATRIRFARLRAGREEAADAIWAAVKASKKTPVLASAVQTAMTDPDLSAEQVIHQAEQERAQANESRAQALSRTHAGLPKELLQAEQLADDHEDPCPVPGEATEHEQSESTNAPLEESPASHRAGDEAEADATACLESLRLLLADLRSGKALSRYARGSLRLLLDELHPHLDNAHDQEVRA</sequence>
<evidence type="ECO:0000259" key="2">
    <source>
        <dbReference type="SMART" id="SM00470"/>
    </source>
</evidence>
<dbReference type="Gene3D" id="3.90.1530.30">
    <property type="match status" value="1"/>
</dbReference>
<name>A0A840WCJ4_9ACTN</name>
<keyword evidence="4" id="KW-1185">Reference proteome</keyword>
<reference evidence="3 4" key="1">
    <citation type="submission" date="2020-08" db="EMBL/GenBank/DDBJ databases">
        <title>Sequencing the genomes of 1000 actinobacteria strains.</title>
        <authorList>
            <person name="Klenk H.-P."/>
        </authorList>
    </citation>
    <scope>NUCLEOTIDE SEQUENCE [LARGE SCALE GENOMIC DNA]</scope>
    <source>
        <strain evidence="3 4">DSM 44598</strain>
    </source>
</reference>
<dbReference type="PANTHER" id="PTHR33375:SF1">
    <property type="entry name" value="CHROMOSOME-PARTITIONING PROTEIN PARB-RELATED"/>
    <property type="match status" value="1"/>
</dbReference>
<dbReference type="RefSeq" id="WP_184368656.1">
    <property type="nucleotide sequence ID" value="NZ_BAAAKM010000063.1"/>
</dbReference>
<proteinExistence type="predicted"/>
<dbReference type="InterPro" id="IPR003115">
    <property type="entry name" value="ParB_N"/>
</dbReference>
<dbReference type="GO" id="GO:0005694">
    <property type="term" value="C:chromosome"/>
    <property type="evidence" value="ECO:0007669"/>
    <property type="project" value="TreeGrafter"/>
</dbReference>
<dbReference type="PANTHER" id="PTHR33375">
    <property type="entry name" value="CHROMOSOME-PARTITIONING PROTEIN PARB-RELATED"/>
    <property type="match status" value="1"/>
</dbReference>
<feature type="region of interest" description="Disordered" evidence="1">
    <location>
        <begin position="329"/>
        <end position="369"/>
    </location>
</feature>
<evidence type="ECO:0000256" key="1">
    <source>
        <dbReference type="SAM" id="MobiDB-lite"/>
    </source>
</evidence>
<feature type="domain" description="ParB-like N-terminal" evidence="2">
    <location>
        <begin position="33"/>
        <end position="136"/>
    </location>
</feature>
<dbReference type="SUPFAM" id="SSF110849">
    <property type="entry name" value="ParB/Sulfiredoxin"/>
    <property type="match status" value="1"/>
</dbReference>
<dbReference type="InterPro" id="IPR036086">
    <property type="entry name" value="ParB/Sulfiredoxin_sf"/>
</dbReference>
<dbReference type="InterPro" id="IPR050336">
    <property type="entry name" value="Chromosome_partition/occlusion"/>
</dbReference>
<feature type="compositionally biased region" description="Polar residues" evidence="1">
    <location>
        <begin position="36"/>
        <end position="52"/>
    </location>
</feature>
<dbReference type="GO" id="GO:0045881">
    <property type="term" value="P:positive regulation of sporulation resulting in formation of a cellular spore"/>
    <property type="evidence" value="ECO:0007669"/>
    <property type="project" value="TreeGrafter"/>
</dbReference>
<dbReference type="Proteomes" id="UP000579647">
    <property type="component" value="Unassembled WGS sequence"/>
</dbReference>
<evidence type="ECO:0000313" key="4">
    <source>
        <dbReference type="Proteomes" id="UP000579647"/>
    </source>
</evidence>
<dbReference type="GO" id="GO:0007059">
    <property type="term" value="P:chromosome segregation"/>
    <property type="evidence" value="ECO:0007669"/>
    <property type="project" value="TreeGrafter"/>
</dbReference>
<dbReference type="Pfam" id="PF02195">
    <property type="entry name" value="ParB_N"/>
    <property type="match status" value="1"/>
</dbReference>
<protein>
    <submittedName>
        <fullName evidence="3">ParB family chromosome partitioning protein</fullName>
    </submittedName>
</protein>
<feature type="region of interest" description="Disordered" evidence="1">
    <location>
        <begin position="28"/>
        <end position="52"/>
    </location>
</feature>